<reference evidence="10" key="1">
    <citation type="submission" date="2021-07" db="EMBL/GenBank/DDBJ databases">
        <authorList>
            <person name="Durling M."/>
        </authorList>
    </citation>
    <scope>NUCLEOTIDE SEQUENCE</scope>
</reference>
<dbReference type="PRINTS" id="PR00385">
    <property type="entry name" value="P450"/>
</dbReference>
<comment type="caution">
    <text evidence="10">The sequence shown here is derived from an EMBL/GenBank/DDBJ whole genome shotgun (WGS) entry which is preliminary data.</text>
</comment>
<evidence type="ECO:0000256" key="9">
    <source>
        <dbReference type="SAM" id="Phobius"/>
    </source>
</evidence>
<keyword evidence="9" id="KW-0472">Membrane</keyword>
<keyword evidence="9" id="KW-0812">Transmembrane</keyword>
<dbReference type="Gene3D" id="1.10.630.10">
    <property type="entry name" value="Cytochrome P450"/>
    <property type="match status" value="1"/>
</dbReference>
<keyword evidence="5 7" id="KW-0408">Iron</keyword>
<dbReference type="InterPro" id="IPR001128">
    <property type="entry name" value="Cyt_P450"/>
</dbReference>
<dbReference type="InterPro" id="IPR017972">
    <property type="entry name" value="Cyt_P450_CS"/>
</dbReference>
<keyword evidence="3 7" id="KW-0479">Metal-binding</keyword>
<sequence>MSFIAILQLVPHLAVLFCFYFIYLVIYRLYFHPLASFPGPKLAAATQWYEFYYDVLKGDGGQFVWELDRMHEVYGPIVRINPNEIHVKDSDWHEVLYAKNPTHRDKWPPAAQMAGAPLGSFGTVDHNLHRKRRQANSTFFSTKSVAASEATLKKQLEILSAKFSDRLKNDEVVVMRNTILAYTTDALGSICFDEAFGFQENEKDAEEWASTIEAVASLTPLLKQFPSLIGFADYISLPIIQMLNPTFGRLLKFQKDMLKRAADFLTATPHENQEVSKEDRPKLFQIILDSNLPPEEKTASRIGSEAFTILGAGGDTVARAIATTTFHILSNPHILQKLKQELKEAIPIKSEIPDYKSLKDLVWLTSIIKEGLRIASPVSSRLPLVPPTPLRYKKWTIPAKTPVSLSIRDTHYNPEIFASPSTFMPERWQPDPTTSRLEKYFFAFNKGPRKCPGMGIAYTELYLTLAMLFRRFELELFDTIRERDIDLQRDCFLAEAMPGSQGVRVKVVGEVKD</sequence>
<gene>
    <name evidence="10" type="ORF">HYFRA_00003223</name>
</gene>
<dbReference type="SUPFAM" id="SSF48264">
    <property type="entry name" value="Cytochrome P450"/>
    <property type="match status" value="1"/>
</dbReference>
<dbReference type="InterPro" id="IPR036396">
    <property type="entry name" value="Cyt_P450_sf"/>
</dbReference>
<evidence type="ECO:0000256" key="8">
    <source>
        <dbReference type="RuleBase" id="RU000461"/>
    </source>
</evidence>
<evidence type="ECO:0000313" key="11">
    <source>
        <dbReference type="Proteomes" id="UP000696280"/>
    </source>
</evidence>
<dbReference type="InterPro" id="IPR050121">
    <property type="entry name" value="Cytochrome_P450_monoxygenase"/>
</dbReference>
<dbReference type="OrthoDB" id="3945418at2759"/>
<keyword evidence="9" id="KW-1133">Transmembrane helix</keyword>
<evidence type="ECO:0000256" key="1">
    <source>
        <dbReference type="ARBA" id="ARBA00001971"/>
    </source>
</evidence>
<dbReference type="InterPro" id="IPR002401">
    <property type="entry name" value="Cyt_P450_E_grp-I"/>
</dbReference>
<comment type="cofactor">
    <cofactor evidence="1 7">
        <name>heme</name>
        <dbReference type="ChEBI" id="CHEBI:30413"/>
    </cofactor>
</comment>
<proteinExistence type="inferred from homology"/>
<dbReference type="PANTHER" id="PTHR24305">
    <property type="entry name" value="CYTOCHROME P450"/>
    <property type="match status" value="1"/>
</dbReference>
<dbReference type="AlphaFoldDB" id="A0A9N9PRE4"/>
<dbReference type="CDD" id="cd11062">
    <property type="entry name" value="CYP58-like"/>
    <property type="match status" value="1"/>
</dbReference>
<dbReference type="Proteomes" id="UP000696280">
    <property type="component" value="Unassembled WGS sequence"/>
</dbReference>
<dbReference type="GO" id="GO:0016705">
    <property type="term" value="F:oxidoreductase activity, acting on paired donors, with incorporation or reduction of molecular oxygen"/>
    <property type="evidence" value="ECO:0007669"/>
    <property type="project" value="InterPro"/>
</dbReference>
<accession>A0A9N9PRE4</accession>
<organism evidence="10 11">
    <name type="scientific">Hymenoscyphus fraxineus</name>
    <dbReference type="NCBI Taxonomy" id="746836"/>
    <lineage>
        <taxon>Eukaryota</taxon>
        <taxon>Fungi</taxon>
        <taxon>Dikarya</taxon>
        <taxon>Ascomycota</taxon>
        <taxon>Pezizomycotina</taxon>
        <taxon>Leotiomycetes</taxon>
        <taxon>Helotiales</taxon>
        <taxon>Helotiaceae</taxon>
        <taxon>Hymenoscyphus</taxon>
    </lineage>
</organism>
<dbReference type="PRINTS" id="PR00463">
    <property type="entry name" value="EP450I"/>
</dbReference>
<keyword evidence="7 8" id="KW-0349">Heme</keyword>
<evidence type="ECO:0000256" key="4">
    <source>
        <dbReference type="ARBA" id="ARBA00023002"/>
    </source>
</evidence>
<keyword evidence="4 8" id="KW-0560">Oxidoreductase</keyword>
<evidence type="ECO:0000256" key="6">
    <source>
        <dbReference type="ARBA" id="ARBA00023033"/>
    </source>
</evidence>
<dbReference type="PANTHER" id="PTHR24305:SF157">
    <property type="entry name" value="N-ACETYLTRYPTOPHAN 6-HYDROXYLASE IVOC-RELATED"/>
    <property type="match status" value="1"/>
</dbReference>
<dbReference type="PROSITE" id="PS00086">
    <property type="entry name" value="CYTOCHROME_P450"/>
    <property type="match status" value="1"/>
</dbReference>
<feature type="binding site" description="axial binding residue" evidence="7">
    <location>
        <position position="451"/>
    </location>
    <ligand>
        <name>heme</name>
        <dbReference type="ChEBI" id="CHEBI:30413"/>
    </ligand>
    <ligandPart>
        <name>Fe</name>
        <dbReference type="ChEBI" id="CHEBI:18248"/>
    </ligandPart>
</feature>
<dbReference type="EMBL" id="CAJVRL010000049">
    <property type="protein sequence ID" value="CAG8953030.1"/>
    <property type="molecule type" value="Genomic_DNA"/>
</dbReference>
<comment type="similarity">
    <text evidence="2 8">Belongs to the cytochrome P450 family.</text>
</comment>
<feature type="transmembrane region" description="Helical" evidence="9">
    <location>
        <begin position="12"/>
        <end position="31"/>
    </location>
</feature>
<evidence type="ECO:0000256" key="2">
    <source>
        <dbReference type="ARBA" id="ARBA00010617"/>
    </source>
</evidence>
<dbReference type="Pfam" id="PF00067">
    <property type="entry name" value="p450"/>
    <property type="match status" value="1"/>
</dbReference>
<dbReference type="GO" id="GO:0020037">
    <property type="term" value="F:heme binding"/>
    <property type="evidence" value="ECO:0007669"/>
    <property type="project" value="InterPro"/>
</dbReference>
<name>A0A9N9PRE4_9HELO</name>
<keyword evidence="11" id="KW-1185">Reference proteome</keyword>
<protein>
    <recommendedName>
        <fullName evidence="12">Cytochrome P450</fullName>
    </recommendedName>
</protein>
<evidence type="ECO:0008006" key="12">
    <source>
        <dbReference type="Google" id="ProtNLM"/>
    </source>
</evidence>
<evidence type="ECO:0000313" key="10">
    <source>
        <dbReference type="EMBL" id="CAG8953030.1"/>
    </source>
</evidence>
<keyword evidence="6 8" id="KW-0503">Monooxygenase</keyword>
<dbReference type="GO" id="GO:0005506">
    <property type="term" value="F:iron ion binding"/>
    <property type="evidence" value="ECO:0007669"/>
    <property type="project" value="InterPro"/>
</dbReference>
<evidence type="ECO:0000256" key="5">
    <source>
        <dbReference type="ARBA" id="ARBA00023004"/>
    </source>
</evidence>
<dbReference type="GO" id="GO:0004497">
    <property type="term" value="F:monooxygenase activity"/>
    <property type="evidence" value="ECO:0007669"/>
    <property type="project" value="UniProtKB-KW"/>
</dbReference>
<evidence type="ECO:0000256" key="3">
    <source>
        <dbReference type="ARBA" id="ARBA00022723"/>
    </source>
</evidence>
<evidence type="ECO:0000256" key="7">
    <source>
        <dbReference type="PIRSR" id="PIRSR602401-1"/>
    </source>
</evidence>